<feature type="region of interest" description="Disordered" evidence="1">
    <location>
        <begin position="101"/>
        <end position="133"/>
    </location>
</feature>
<evidence type="ECO:0000313" key="3">
    <source>
        <dbReference type="Proteomes" id="UP000007306"/>
    </source>
</evidence>
<dbReference type="HOGENOM" id="CLU_151549_0_0_1"/>
<accession>I1PTQ6</accession>
<protein>
    <submittedName>
        <fullName evidence="2">Uncharacterized protein</fullName>
    </submittedName>
</protein>
<evidence type="ECO:0000313" key="2">
    <source>
        <dbReference type="EnsemblPlants" id="ORGLA05G0075400.1"/>
    </source>
</evidence>
<reference evidence="2" key="1">
    <citation type="submission" date="2015-06" db="UniProtKB">
        <authorList>
            <consortium name="EnsemblPlants"/>
        </authorList>
    </citation>
    <scope>IDENTIFICATION</scope>
</reference>
<dbReference type="AlphaFoldDB" id="I1PTQ6"/>
<sequence>MATWIEAKTVVTALLAFQTGGDRGGSGISADGALRIGRPASRRSWMWRLYWLGLAERGGTLVAAVMGRAKGGRWQTAKAFIAAASRCRSCNGFGTKGGGMVAKGNRDSSSVPTGVGGNSETGGSRRSAVVRSSGGFKPAVVPVLLVAAPLPHREEDRGV</sequence>
<dbReference type="EnsemblPlants" id="ORGLA05G0075400.1">
    <property type="protein sequence ID" value="ORGLA05G0075400.1"/>
    <property type="gene ID" value="ORGLA05G0075400"/>
</dbReference>
<evidence type="ECO:0000256" key="1">
    <source>
        <dbReference type="SAM" id="MobiDB-lite"/>
    </source>
</evidence>
<reference evidence="2 3" key="2">
    <citation type="submission" date="2018-04" db="EMBL/GenBank/DDBJ databases">
        <title>OglaRS2 (Oryza glaberrima Reference Sequence Version 2).</title>
        <authorList>
            <person name="Zhang J."/>
            <person name="Kudrna D."/>
            <person name="Lee S."/>
            <person name="Talag J."/>
            <person name="Rajasekar S."/>
            <person name="Wing R.A."/>
        </authorList>
    </citation>
    <scope>NUCLEOTIDE SEQUENCE [LARGE SCALE GENOMIC DNA]</scope>
    <source>
        <strain evidence="2 3">cv. IRGC 96717</strain>
    </source>
</reference>
<dbReference type="Proteomes" id="UP000007306">
    <property type="component" value="Chromosome 5"/>
</dbReference>
<dbReference type="OMA" id="EDRGVWT"/>
<proteinExistence type="predicted"/>
<feature type="compositionally biased region" description="Low complexity" evidence="1">
    <location>
        <begin position="122"/>
        <end position="133"/>
    </location>
</feature>
<keyword evidence="3" id="KW-1185">Reference proteome</keyword>
<dbReference type="Gramene" id="ORGLA05G0075400.1">
    <property type="protein sequence ID" value="ORGLA05G0075400.1"/>
    <property type="gene ID" value="ORGLA05G0075400"/>
</dbReference>
<organism evidence="2 3">
    <name type="scientific">Oryza glaberrima</name>
    <name type="common">African rice</name>
    <dbReference type="NCBI Taxonomy" id="4538"/>
    <lineage>
        <taxon>Eukaryota</taxon>
        <taxon>Viridiplantae</taxon>
        <taxon>Streptophyta</taxon>
        <taxon>Embryophyta</taxon>
        <taxon>Tracheophyta</taxon>
        <taxon>Spermatophyta</taxon>
        <taxon>Magnoliopsida</taxon>
        <taxon>Liliopsida</taxon>
        <taxon>Poales</taxon>
        <taxon>Poaceae</taxon>
        <taxon>BOP clade</taxon>
        <taxon>Oryzoideae</taxon>
        <taxon>Oryzeae</taxon>
        <taxon>Oryzinae</taxon>
        <taxon>Oryza</taxon>
    </lineage>
</organism>
<name>I1PTQ6_ORYGL</name>